<keyword evidence="7" id="KW-0812">Transmembrane</keyword>
<reference evidence="13 14" key="3">
    <citation type="submission" date="2016-08" db="EMBL/GenBank/DDBJ databases">
        <authorList>
            <consortium name="Pathogen Informatics"/>
        </authorList>
    </citation>
    <scope>NUCLEOTIDE SEQUENCE [LARGE SCALE GENOMIC DNA]</scope>
    <source>
        <strain evidence="9 14">AJ</strain>
        <strain evidence="11">AS</strain>
        <strain evidence="10 13">CB</strain>
    </source>
</reference>
<keyword evidence="3 6" id="KW-0285">Flavoprotein</keyword>
<accession>A0A077TLK8</accession>
<feature type="binding site" evidence="6">
    <location>
        <position position="173"/>
    </location>
    <ligand>
        <name>FAD</name>
        <dbReference type="ChEBI" id="CHEBI:57692"/>
    </ligand>
</feature>
<dbReference type="FunFam" id="3.40.50.80:FF:000042">
    <property type="entry name" value="Putative NADH-cytochrome b5 reductase"/>
    <property type="match status" value="1"/>
</dbReference>
<dbReference type="InterPro" id="IPR039261">
    <property type="entry name" value="FNR_nucleotide-bd"/>
</dbReference>
<dbReference type="EMBL" id="LT608163">
    <property type="protein sequence ID" value="SCN61606.1"/>
    <property type="molecule type" value="Genomic_DNA"/>
</dbReference>
<dbReference type="Gene3D" id="2.40.30.10">
    <property type="entry name" value="Translation factors"/>
    <property type="match status" value="1"/>
</dbReference>
<proteinExistence type="inferred from homology"/>
<dbReference type="InterPro" id="IPR001834">
    <property type="entry name" value="CBR-like"/>
</dbReference>
<dbReference type="InterPro" id="IPR008333">
    <property type="entry name" value="Cbr1-like_FAD-bd_dom"/>
</dbReference>
<dbReference type="PANTHER" id="PTHR19370:SF184">
    <property type="entry name" value="NADH-CYTOCHROME B5 REDUCTASE-LIKE"/>
    <property type="match status" value="1"/>
</dbReference>
<dbReference type="CDD" id="cd06183">
    <property type="entry name" value="cyt_b5_reduct_like"/>
    <property type="match status" value="1"/>
</dbReference>
<feature type="transmembrane region" description="Helical" evidence="7">
    <location>
        <begin position="12"/>
        <end position="32"/>
    </location>
</feature>
<evidence type="ECO:0000256" key="3">
    <source>
        <dbReference type="ARBA" id="ARBA00022630"/>
    </source>
</evidence>
<dbReference type="PROSITE" id="PS51384">
    <property type="entry name" value="FAD_FR"/>
    <property type="match status" value="1"/>
</dbReference>
<evidence type="ECO:0000256" key="5">
    <source>
        <dbReference type="ARBA" id="ARBA00023002"/>
    </source>
</evidence>
<evidence type="ECO:0000313" key="9">
    <source>
        <dbReference type="EMBL" id="SCM24124.1"/>
    </source>
</evidence>
<sequence>MSYKVNNMFGISASNFLISALVVATSIILVVWGKSKWNKKKELFMLYSKKHEYEEIDIKSKSDENKKFLNGKSQTLKLNDIITLTDTVKIYIFSYPSEYDNFGLGICKHIKFNGLNIKGKIQGKWNNNDDREKDLLEIYRSYTPVYINKKKKQVHFIIRIYKEDEHFIDGGKMSSHLDKLKTNNTINILGPYGLIEYKGNNELSHLSKSIKIKKHIVMIAGGTGMTPFFRLINHLLLTKKTNVEDEPVYITFIYANRNEQEILLKPIFDEYDANFENFQKVYSIDKCLDSTLKDTVDNIGYINIDLLKKYVLKYEKLNMPIKNSDTLVLLCGPPPMISSLSRLLKEELKMENVITL</sequence>
<name>A0A077TLK8_PLACU</name>
<dbReference type="InterPro" id="IPR017927">
    <property type="entry name" value="FAD-bd_FR_type"/>
</dbReference>
<comment type="similarity">
    <text evidence="2">Belongs to the flavoprotein pyridine nucleotide cytochrome reductase family.</text>
</comment>
<dbReference type="GO" id="GO:0090524">
    <property type="term" value="F:cytochrome-b5 reductase activity, acting on NADH"/>
    <property type="evidence" value="ECO:0007669"/>
    <property type="project" value="UniProtKB-EC"/>
</dbReference>
<feature type="domain" description="FAD-binding FR-type" evidence="8">
    <location>
        <begin position="71"/>
        <end position="198"/>
    </location>
</feature>
<dbReference type="GeneID" id="3485027"/>
<dbReference type="EC" id="1.6.2.2" evidence="10"/>
<dbReference type="Proteomes" id="UP000071118">
    <property type="component" value="Chromosome 11"/>
</dbReference>
<feature type="binding site" evidence="6">
    <location>
        <position position="174"/>
    </location>
    <ligand>
        <name>FAD</name>
        <dbReference type="ChEBI" id="CHEBI:57692"/>
    </ligand>
</feature>
<reference evidence="11 12" key="1">
    <citation type="journal article" date="2014" name="BMC Biol.">
        <title>A comprehensive evaluation of rodent malaria parasite genomes and gene expression.</title>
        <authorList>
            <person name="Otto T.D."/>
            <person name="Bohme U."/>
            <person name="Jackson A.P."/>
            <person name="Hunt M."/>
            <person name="Franke-Fayard B."/>
            <person name="Hoeijmakers W.A."/>
            <person name="Religa A.A."/>
            <person name="Robertson L."/>
            <person name="Sanders M."/>
            <person name="Ogun S.A."/>
            <person name="Cunningham D."/>
            <person name="Erhart A."/>
            <person name="Billker O."/>
            <person name="Khan S.M."/>
            <person name="Stunnenberg H.G."/>
            <person name="Langhorne J."/>
            <person name="Holder A.A."/>
            <person name="Waters A.P."/>
            <person name="Newbold C.I."/>
            <person name="Pain A."/>
            <person name="Berriman M."/>
            <person name="Janse C.J."/>
        </authorList>
    </citation>
    <scope>NUCLEOTIDE SEQUENCE [LARGE SCALE GENOMIC DNA]</scope>
    <source>
        <strain evidence="11 12">AS</strain>
    </source>
</reference>
<keyword evidence="7" id="KW-1133">Transmembrane helix</keyword>
<protein>
    <submittedName>
        <fullName evidence="10">NADH-cytochrome b5 reductase, putative</fullName>
        <ecNumber evidence="10">1.6.2.2</ecNumber>
    </submittedName>
</protein>
<dbReference type="RefSeq" id="XP_016654100.1">
    <property type="nucleotide sequence ID" value="XM_016798727.1"/>
</dbReference>
<keyword evidence="5 10" id="KW-0560">Oxidoreductase</keyword>
<dbReference type="Pfam" id="PF00970">
    <property type="entry name" value="FAD_binding_6"/>
    <property type="match status" value="1"/>
</dbReference>
<keyword evidence="4 6" id="KW-0274">FAD</keyword>
<evidence type="ECO:0000256" key="4">
    <source>
        <dbReference type="ARBA" id="ARBA00022827"/>
    </source>
</evidence>
<evidence type="ECO:0000313" key="13">
    <source>
        <dbReference type="Proteomes" id="UP000195489"/>
    </source>
</evidence>
<dbReference type="OrthoDB" id="432685at2759"/>
<evidence type="ECO:0000313" key="14">
    <source>
        <dbReference type="Proteomes" id="UP000507163"/>
    </source>
</evidence>
<evidence type="ECO:0000256" key="6">
    <source>
        <dbReference type="PIRSR" id="PIRSR601834-1"/>
    </source>
</evidence>
<gene>
    <name evidence="9" type="ORF">PCHAJ_000302500</name>
    <name evidence="11" type="ORF">PCHAS_1142900</name>
    <name evidence="10" type="ORF">PCHCB_000304900</name>
</gene>
<comment type="cofactor">
    <cofactor evidence="1 6">
        <name>FAD</name>
        <dbReference type="ChEBI" id="CHEBI:57692"/>
    </cofactor>
</comment>
<dbReference type="Proteomes" id="UP000195489">
    <property type="component" value="Chromosome 11"/>
</dbReference>
<feature type="binding site" evidence="6">
    <location>
        <position position="172"/>
    </location>
    <ligand>
        <name>FAD</name>
        <dbReference type="ChEBI" id="CHEBI:57692"/>
    </ligand>
</feature>
<dbReference type="Pfam" id="PF00175">
    <property type="entry name" value="NAD_binding_1"/>
    <property type="match status" value="1"/>
</dbReference>
<feature type="binding site" evidence="6">
    <location>
        <position position="226"/>
    </location>
    <ligand>
        <name>FAD</name>
        <dbReference type="ChEBI" id="CHEBI:57692"/>
    </ligand>
</feature>
<evidence type="ECO:0000313" key="11">
    <source>
        <dbReference type="EMBL" id="VTZ69422.1"/>
    </source>
</evidence>
<evidence type="ECO:0000256" key="1">
    <source>
        <dbReference type="ARBA" id="ARBA00001974"/>
    </source>
</evidence>
<dbReference type="Proteomes" id="UP000507163">
    <property type="component" value="Chromosome 11"/>
</dbReference>
<dbReference type="AlphaFoldDB" id="A0A077TLK8"/>
<dbReference type="PRINTS" id="PR00406">
    <property type="entry name" value="CYTB5RDTASE"/>
</dbReference>
<keyword evidence="12" id="KW-1185">Reference proteome</keyword>
<evidence type="ECO:0000256" key="2">
    <source>
        <dbReference type="ARBA" id="ARBA00006105"/>
    </source>
</evidence>
<dbReference type="EMBL" id="LK022888">
    <property type="protein sequence ID" value="VTZ69422.1"/>
    <property type="molecule type" value="Genomic_DNA"/>
</dbReference>
<evidence type="ECO:0000256" key="7">
    <source>
        <dbReference type="SAM" id="Phobius"/>
    </source>
</evidence>
<feature type="binding site" evidence="6">
    <location>
        <position position="142"/>
    </location>
    <ligand>
        <name>FAD</name>
        <dbReference type="ChEBI" id="CHEBI:57692"/>
    </ligand>
</feature>
<reference evidence="11" key="2">
    <citation type="submission" date="2014-05" db="EMBL/GenBank/DDBJ databases">
        <authorList>
            <person name="Aslett M.A."/>
            <person name="De Silva N."/>
        </authorList>
    </citation>
    <scope>NUCLEOTIDE SEQUENCE</scope>
    <source>
        <strain evidence="11">AS</strain>
    </source>
</reference>
<dbReference type="KEGG" id="pcb:PCHAS_1142900"/>
<feature type="binding site" evidence="6">
    <location>
        <position position="140"/>
    </location>
    <ligand>
        <name>FAD</name>
        <dbReference type="ChEBI" id="CHEBI:57692"/>
    </ligand>
</feature>
<dbReference type="PANTHER" id="PTHR19370">
    <property type="entry name" value="NADH-CYTOCHROME B5 REDUCTASE"/>
    <property type="match status" value="1"/>
</dbReference>
<evidence type="ECO:0000259" key="8">
    <source>
        <dbReference type="PROSITE" id="PS51384"/>
    </source>
</evidence>
<dbReference type="Gene3D" id="3.40.50.80">
    <property type="entry name" value="Nucleotide-binding domain of ferredoxin-NADP reductase (FNR) module"/>
    <property type="match status" value="1"/>
</dbReference>
<organism evidence="10 13">
    <name type="scientific">Plasmodium chabaudi chabaudi</name>
    <dbReference type="NCBI Taxonomy" id="31271"/>
    <lineage>
        <taxon>Eukaryota</taxon>
        <taxon>Sar</taxon>
        <taxon>Alveolata</taxon>
        <taxon>Apicomplexa</taxon>
        <taxon>Aconoidasida</taxon>
        <taxon>Haemosporida</taxon>
        <taxon>Plasmodiidae</taxon>
        <taxon>Plasmodium</taxon>
        <taxon>Plasmodium (Vinckeia)</taxon>
    </lineage>
</organism>
<evidence type="ECO:0000313" key="12">
    <source>
        <dbReference type="Proteomes" id="UP000071118"/>
    </source>
</evidence>
<dbReference type="InterPro" id="IPR017938">
    <property type="entry name" value="Riboflavin_synthase-like_b-brl"/>
</dbReference>
<dbReference type="InterPro" id="IPR001433">
    <property type="entry name" value="OxRdtase_FAD/NAD-bd"/>
</dbReference>
<keyword evidence="7" id="KW-0472">Membrane</keyword>
<dbReference type="SUPFAM" id="SSF52343">
    <property type="entry name" value="Ferredoxin reductase-like, C-terminal NADP-linked domain"/>
    <property type="match status" value="1"/>
</dbReference>
<dbReference type="EMBL" id="LT608177">
    <property type="protein sequence ID" value="SCM24124.1"/>
    <property type="molecule type" value="Genomic_DNA"/>
</dbReference>
<evidence type="ECO:0000313" key="10">
    <source>
        <dbReference type="EMBL" id="SCN61606.1"/>
    </source>
</evidence>
<dbReference type="VEuPathDB" id="PlasmoDB:PCHAS_1142900"/>
<feature type="binding site" evidence="6">
    <location>
        <position position="157"/>
    </location>
    <ligand>
        <name>FAD</name>
        <dbReference type="ChEBI" id="CHEBI:57692"/>
    </ligand>
</feature>
<dbReference type="SUPFAM" id="SSF63380">
    <property type="entry name" value="Riboflavin synthase domain-like"/>
    <property type="match status" value="1"/>
</dbReference>